<reference evidence="12 13" key="1">
    <citation type="journal article" date="2021" name="Elife">
        <title>Chloroplast acquisition without the gene transfer in kleptoplastic sea slugs, Plakobranchus ocellatus.</title>
        <authorList>
            <person name="Maeda T."/>
            <person name="Takahashi S."/>
            <person name="Yoshida T."/>
            <person name="Shimamura S."/>
            <person name="Takaki Y."/>
            <person name="Nagai Y."/>
            <person name="Toyoda A."/>
            <person name="Suzuki Y."/>
            <person name="Arimoto A."/>
            <person name="Ishii H."/>
            <person name="Satoh N."/>
            <person name="Nishiyama T."/>
            <person name="Hasebe M."/>
            <person name="Maruyama T."/>
            <person name="Minagawa J."/>
            <person name="Obokata J."/>
            <person name="Shigenobu S."/>
        </authorList>
    </citation>
    <scope>NUCLEOTIDE SEQUENCE [LARGE SCALE GENOMIC DNA]</scope>
</reference>
<protein>
    <submittedName>
        <fullName evidence="12">Chitinase-3-like protein 1</fullName>
    </submittedName>
</protein>
<feature type="region of interest" description="Disordered" evidence="8">
    <location>
        <begin position="401"/>
        <end position="442"/>
    </location>
</feature>
<comment type="similarity">
    <text evidence="1">Belongs to the glycosyl hydrolase 18 family. Chitinase class II subfamily.</text>
</comment>
<dbReference type="GO" id="GO:0008061">
    <property type="term" value="F:chitin binding"/>
    <property type="evidence" value="ECO:0007669"/>
    <property type="project" value="UniProtKB-KW"/>
</dbReference>
<keyword evidence="2" id="KW-0147">Chitin-binding</keyword>
<dbReference type="AlphaFoldDB" id="A0AAV3YDN6"/>
<dbReference type="InterPro" id="IPR017853">
    <property type="entry name" value="GH"/>
</dbReference>
<dbReference type="InterPro" id="IPR002557">
    <property type="entry name" value="Chitin-bd_dom"/>
</dbReference>
<dbReference type="InterPro" id="IPR001223">
    <property type="entry name" value="Glyco_hydro18_cat"/>
</dbReference>
<organism evidence="12 13">
    <name type="scientific">Plakobranchus ocellatus</name>
    <dbReference type="NCBI Taxonomy" id="259542"/>
    <lineage>
        <taxon>Eukaryota</taxon>
        <taxon>Metazoa</taxon>
        <taxon>Spiralia</taxon>
        <taxon>Lophotrochozoa</taxon>
        <taxon>Mollusca</taxon>
        <taxon>Gastropoda</taxon>
        <taxon>Heterobranchia</taxon>
        <taxon>Euthyneura</taxon>
        <taxon>Panpulmonata</taxon>
        <taxon>Sacoglossa</taxon>
        <taxon>Placobranchoidea</taxon>
        <taxon>Plakobranchidae</taxon>
        <taxon>Plakobranchus</taxon>
    </lineage>
</organism>
<feature type="domain" description="Chitin-binding type-2" evidence="10">
    <location>
        <begin position="537"/>
        <end position="593"/>
    </location>
</feature>
<keyword evidence="4 7" id="KW-0378">Hydrolase</keyword>
<keyword evidence="13" id="KW-1185">Reference proteome</keyword>
<dbReference type="SUPFAM" id="SSF54556">
    <property type="entry name" value="Chitinase insertion domain"/>
    <property type="match status" value="1"/>
</dbReference>
<feature type="domain" description="GH18" evidence="11">
    <location>
        <begin position="18"/>
        <end position="393"/>
    </location>
</feature>
<dbReference type="PROSITE" id="PS50940">
    <property type="entry name" value="CHIT_BIND_II"/>
    <property type="match status" value="2"/>
</dbReference>
<evidence type="ECO:0000259" key="11">
    <source>
        <dbReference type="PROSITE" id="PS51910"/>
    </source>
</evidence>
<feature type="compositionally biased region" description="Polar residues" evidence="8">
    <location>
        <begin position="830"/>
        <end position="847"/>
    </location>
</feature>
<dbReference type="SMART" id="SM00636">
    <property type="entry name" value="Glyco_18"/>
    <property type="match status" value="1"/>
</dbReference>
<feature type="signal peptide" evidence="9">
    <location>
        <begin position="1"/>
        <end position="17"/>
    </location>
</feature>
<evidence type="ECO:0000256" key="8">
    <source>
        <dbReference type="SAM" id="MobiDB-lite"/>
    </source>
</evidence>
<evidence type="ECO:0000259" key="10">
    <source>
        <dbReference type="PROSITE" id="PS50940"/>
    </source>
</evidence>
<dbReference type="PROSITE" id="PS51910">
    <property type="entry name" value="GH18_2"/>
    <property type="match status" value="1"/>
</dbReference>
<evidence type="ECO:0000256" key="9">
    <source>
        <dbReference type="SAM" id="SignalP"/>
    </source>
</evidence>
<dbReference type="SUPFAM" id="SSF51445">
    <property type="entry name" value="(Trans)glycosidases"/>
    <property type="match status" value="1"/>
</dbReference>
<gene>
    <name evidence="12" type="ORF">PoB_000750700</name>
</gene>
<keyword evidence="5" id="KW-1015">Disulfide bond</keyword>
<dbReference type="Pfam" id="PF01607">
    <property type="entry name" value="CBM_14"/>
    <property type="match status" value="2"/>
</dbReference>
<dbReference type="CDD" id="cd02872">
    <property type="entry name" value="GH18_chitolectin_chitotriosidase"/>
    <property type="match status" value="1"/>
</dbReference>
<keyword evidence="3 9" id="KW-0732">Signal</keyword>
<dbReference type="SMART" id="SM00494">
    <property type="entry name" value="ChtBD2"/>
    <property type="match status" value="2"/>
</dbReference>
<feature type="region of interest" description="Disordered" evidence="8">
    <location>
        <begin position="696"/>
        <end position="718"/>
    </location>
</feature>
<evidence type="ECO:0000256" key="4">
    <source>
        <dbReference type="ARBA" id="ARBA00022801"/>
    </source>
</evidence>
<dbReference type="GO" id="GO:0005576">
    <property type="term" value="C:extracellular region"/>
    <property type="evidence" value="ECO:0007669"/>
    <property type="project" value="InterPro"/>
</dbReference>
<dbReference type="GO" id="GO:0004568">
    <property type="term" value="F:chitinase activity"/>
    <property type="evidence" value="ECO:0007669"/>
    <property type="project" value="UniProtKB-ARBA"/>
</dbReference>
<dbReference type="PANTHER" id="PTHR11177">
    <property type="entry name" value="CHITINASE"/>
    <property type="match status" value="1"/>
</dbReference>
<feature type="compositionally biased region" description="Polar residues" evidence="8">
    <location>
        <begin position="422"/>
        <end position="439"/>
    </location>
</feature>
<feature type="chain" id="PRO_5043741429" evidence="9">
    <location>
        <begin position="18"/>
        <end position="913"/>
    </location>
</feature>
<evidence type="ECO:0000256" key="1">
    <source>
        <dbReference type="ARBA" id="ARBA00009121"/>
    </source>
</evidence>
<dbReference type="InterPro" id="IPR029070">
    <property type="entry name" value="Chitinase_insertion_sf"/>
</dbReference>
<dbReference type="GO" id="GO:0006032">
    <property type="term" value="P:chitin catabolic process"/>
    <property type="evidence" value="ECO:0007669"/>
    <property type="project" value="TreeGrafter"/>
</dbReference>
<name>A0AAV3YDN6_9GAST</name>
<evidence type="ECO:0000256" key="3">
    <source>
        <dbReference type="ARBA" id="ARBA00022729"/>
    </source>
</evidence>
<evidence type="ECO:0000256" key="6">
    <source>
        <dbReference type="ARBA" id="ARBA00023295"/>
    </source>
</evidence>
<dbReference type="Proteomes" id="UP000735302">
    <property type="component" value="Unassembled WGS sequence"/>
</dbReference>
<dbReference type="PROSITE" id="PS01095">
    <property type="entry name" value="GH18_1"/>
    <property type="match status" value="1"/>
</dbReference>
<feature type="region of interest" description="Disordered" evidence="8">
    <location>
        <begin position="804"/>
        <end position="847"/>
    </location>
</feature>
<dbReference type="GO" id="GO:0005975">
    <property type="term" value="P:carbohydrate metabolic process"/>
    <property type="evidence" value="ECO:0007669"/>
    <property type="project" value="InterPro"/>
</dbReference>
<evidence type="ECO:0000256" key="2">
    <source>
        <dbReference type="ARBA" id="ARBA00022669"/>
    </source>
</evidence>
<dbReference type="Gene3D" id="3.10.50.10">
    <property type="match status" value="1"/>
</dbReference>
<accession>A0AAV3YDN6</accession>
<comment type="caution">
    <text evidence="12">The sequence shown here is derived from an EMBL/GenBank/DDBJ whole genome shotgun (WGS) entry which is preliminary data.</text>
</comment>
<dbReference type="PANTHER" id="PTHR11177:SF317">
    <property type="entry name" value="CHITINASE 12-RELATED"/>
    <property type="match status" value="1"/>
</dbReference>
<dbReference type="EMBL" id="BLXT01000876">
    <property type="protein sequence ID" value="GFN81001.1"/>
    <property type="molecule type" value="Genomic_DNA"/>
</dbReference>
<feature type="domain" description="Chitin-binding type-2" evidence="10">
    <location>
        <begin position="855"/>
        <end position="912"/>
    </location>
</feature>
<keyword evidence="6 7" id="KW-0326">Glycosidase</keyword>
<evidence type="ECO:0000313" key="12">
    <source>
        <dbReference type="EMBL" id="GFN81001.1"/>
    </source>
</evidence>
<dbReference type="FunFam" id="3.20.20.80:FF:000007">
    <property type="entry name" value="Acidic mammalian chitinase"/>
    <property type="match status" value="1"/>
</dbReference>
<sequence>MWSASFLLLLSLTTSNAFRSVCYYTNWSQYRSSLGQFYPEDVDATLCTHLVYSFANIVGTDIKPFEWNDDSTPWSKGMYERTMTLKTRNPALKIILAVGGYNMASTPFINIVRSPISRSSFAQSAISFLRQRNFDGLDVDWEYPGQRGSTAADKINFVLLMQELKNAFENEARISGSPRLILTAAVPAGKNTIDVGYDVSALSNICDFISLMTYDLHGSWDSTTGINSPLYAHPSEQGDDTFLNLDWVARYYISLGAPRDKINIGMATYGRSFTLADPNKNKGVGAPASRAGQAGRYTMENGFISYYEVCQLIQSGAQVFNEPSQRASYLVHRDLWVGYDDIPSIQEKACYARQNGYGGIMFWALDLDDFSGRSCGQGRYPLITAAVQEMAKPASTACFRQAVPNPKPSQSSQGPQLYQPLTVPQTNNRPPTTPSSGQAANPLIRTLPTYGLSPLPPKATLIPNTSTPFQPVTQPSQTPKLLLPLTQPNQPTQTVQPVTIATLPPITIATVPPWTVTTTGGGGQQGITTPAFTQTSSFDCTRKINDFYADPLSCDYFYICANNVTYRVRCALGLKFNTQLKHCDFAYNVKCTAPSFTAQPSLLPTQPVTSPTVLAAATTKLYQPITYPPVTQRPSLPLTNQRTTPKLYQPVTNSLVTLKPYQPMTNSQVSQKPYQPVTYPSVGSTQKTLYPVTSPTAVSTQKPYQPVTNSSKGSTQISNQPITNVHVRSTQKTYQPITNIAVYVSQKTNKPVGATNPSIQSPFQPKLNPPSVAASTLKLYQPLTNSPGGATQKLIQPIKQLPSSQKPYQPLTYPPFTQKPLQPRPGSGSTGNLLQPASQTAGTLPPTSQLINIPGNPCIGIQSGLLSHPTSCGKYVQCGFGLAFSMDCPPQLVFNPSMGMCDNQYNYSNCQKP</sequence>
<dbReference type="SUPFAM" id="SSF57625">
    <property type="entry name" value="Invertebrate chitin-binding proteins"/>
    <property type="match status" value="2"/>
</dbReference>
<dbReference type="Gene3D" id="3.20.20.80">
    <property type="entry name" value="Glycosidases"/>
    <property type="match status" value="1"/>
</dbReference>
<dbReference type="InterPro" id="IPR011583">
    <property type="entry name" value="Chitinase_II/V-like_cat"/>
</dbReference>
<dbReference type="Pfam" id="PF00704">
    <property type="entry name" value="Glyco_hydro_18"/>
    <property type="match status" value="1"/>
</dbReference>
<dbReference type="FunFam" id="3.10.50.10:FF:000001">
    <property type="entry name" value="Chitinase 3-like 1"/>
    <property type="match status" value="1"/>
</dbReference>
<dbReference type="InterPro" id="IPR036508">
    <property type="entry name" value="Chitin-bd_dom_sf"/>
</dbReference>
<dbReference type="InterPro" id="IPR001579">
    <property type="entry name" value="Glyco_hydro_18_chit_AS"/>
</dbReference>
<dbReference type="Gene3D" id="2.170.140.10">
    <property type="entry name" value="Chitin binding domain"/>
    <property type="match status" value="2"/>
</dbReference>
<dbReference type="InterPro" id="IPR050314">
    <property type="entry name" value="Glycosyl_Hydrlase_18"/>
</dbReference>
<proteinExistence type="inferred from homology"/>
<evidence type="ECO:0000256" key="5">
    <source>
        <dbReference type="ARBA" id="ARBA00023157"/>
    </source>
</evidence>
<evidence type="ECO:0000313" key="13">
    <source>
        <dbReference type="Proteomes" id="UP000735302"/>
    </source>
</evidence>
<evidence type="ECO:0000256" key="7">
    <source>
        <dbReference type="RuleBase" id="RU000489"/>
    </source>
</evidence>